<feature type="transmembrane region" description="Helical" evidence="1">
    <location>
        <begin position="34"/>
        <end position="55"/>
    </location>
</feature>
<evidence type="ECO:0000313" key="3">
    <source>
        <dbReference type="Proteomes" id="UP000001992"/>
    </source>
</evidence>
<name>A5UN27_METS3</name>
<keyword evidence="1" id="KW-0472">Membrane</keyword>
<keyword evidence="1" id="KW-1133">Transmembrane helix</keyword>
<gene>
    <name evidence="2" type="ordered locus">Msm_1400</name>
</gene>
<feature type="transmembrane region" description="Helical" evidence="1">
    <location>
        <begin position="151"/>
        <end position="174"/>
    </location>
</feature>
<feature type="transmembrane region" description="Helical" evidence="1">
    <location>
        <begin position="94"/>
        <end position="113"/>
    </location>
</feature>
<dbReference type="KEGG" id="msi:Msm_1400"/>
<evidence type="ECO:0000256" key="1">
    <source>
        <dbReference type="SAM" id="Phobius"/>
    </source>
</evidence>
<dbReference type="EMBL" id="CP000678">
    <property type="protein sequence ID" value="ABQ87605.1"/>
    <property type="molecule type" value="Genomic_DNA"/>
</dbReference>
<feature type="transmembrane region" description="Helical" evidence="1">
    <location>
        <begin position="194"/>
        <end position="211"/>
    </location>
</feature>
<accession>A5UN27</accession>
<sequence>MLSLFEGYLLIFVALFAVNIGLFLGNFKTNNLKAIIVAVLSGILLIGVNSISGYFKDSLSFLAGNFGYLFIVAAAVLFVLTWIFLKKENNLKEVTLITAVLFYISILCIDAHIDGFSVFNSLLLTLFLVIIMFVVYQLSKLLFYAKREYSLIVGEFMILESILIFILGLTYWSVKELDYSMFSAYLILTPTYKLVYVIILMIFILIVGLYYNDKQLKKR</sequence>
<proteinExistence type="predicted"/>
<feature type="transmembrane region" description="Helical" evidence="1">
    <location>
        <begin position="67"/>
        <end position="85"/>
    </location>
</feature>
<organism evidence="2 3">
    <name type="scientific">Methanobrevibacter smithii (strain ATCC 35061 / DSM 861 / OCM 144 / PS)</name>
    <dbReference type="NCBI Taxonomy" id="420247"/>
    <lineage>
        <taxon>Archaea</taxon>
        <taxon>Methanobacteriati</taxon>
        <taxon>Methanobacteriota</taxon>
        <taxon>Methanomada group</taxon>
        <taxon>Methanobacteria</taxon>
        <taxon>Methanobacteriales</taxon>
        <taxon>Methanobacteriaceae</taxon>
        <taxon>Methanobrevibacter</taxon>
    </lineage>
</organism>
<feature type="transmembrane region" description="Helical" evidence="1">
    <location>
        <begin position="119"/>
        <end position="139"/>
    </location>
</feature>
<dbReference type="HOGENOM" id="CLU_1259112_0_0_2"/>
<dbReference type="EnsemblBacteria" id="ABQ87605">
    <property type="protein sequence ID" value="ABQ87605"/>
    <property type="gene ID" value="Msm_1400"/>
</dbReference>
<feature type="transmembrane region" description="Helical" evidence="1">
    <location>
        <begin position="6"/>
        <end position="27"/>
    </location>
</feature>
<dbReference type="AlphaFoldDB" id="A5UN27"/>
<dbReference type="RefSeq" id="WP_011954488.1">
    <property type="nucleotide sequence ID" value="NC_009515.1"/>
</dbReference>
<keyword evidence="3" id="KW-1185">Reference proteome</keyword>
<keyword evidence="1" id="KW-0812">Transmembrane</keyword>
<dbReference type="BioCyc" id="MSMI420247:GHWZ-1437-MONOMER"/>
<reference evidence="2 3" key="1">
    <citation type="journal article" date="2007" name="Proc. Natl. Acad. Sci. U.S.A.">
        <title>Genomic and metabolic adaptations of Methanobrevibacter smithii to the human gut.</title>
        <authorList>
            <person name="Samuel B.S."/>
            <person name="Hansen E.E."/>
            <person name="Manchester J.K."/>
            <person name="Coutinho P.M."/>
            <person name="Henrissat B."/>
            <person name="Fulton R."/>
            <person name="Latreille P."/>
            <person name="Kim K."/>
            <person name="Wilson R.K."/>
            <person name="Gordon J.I."/>
        </authorList>
    </citation>
    <scope>NUCLEOTIDE SEQUENCE [LARGE SCALE GENOMIC DNA]</scope>
    <source>
        <strain evidence="3">ATCC 35061 / DSM 861 / OCM 144 / PS</strain>
    </source>
</reference>
<dbReference type="Proteomes" id="UP000001992">
    <property type="component" value="Chromosome"/>
</dbReference>
<dbReference type="eggNOG" id="arCOG12639">
    <property type="taxonomic scope" value="Archaea"/>
</dbReference>
<dbReference type="GeneID" id="78818048"/>
<protein>
    <submittedName>
        <fullName evidence="2">Putative antimicrobial peptide ABC transporter, permease component</fullName>
    </submittedName>
</protein>
<dbReference type="PATRIC" id="fig|420247.28.peg.1394"/>
<dbReference type="STRING" id="420247.Msm_1400"/>
<evidence type="ECO:0000313" key="2">
    <source>
        <dbReference type="EMBL" id="ABQ87605.1"/>
    </source>
</evidence>